<comment type="caution">
    <text evidence="1">The sequence shown here is derived from an EMBL/GenBank/DDBJ whole genome shotgun (WGS) entry which is preliminary data.</text>
</comment>
<keyword evidence="2" id="KW-1185">Reference proteome</keyword>
<dbReference type="RefSeq" id="WP_273937997.1">
    <property type="nucleotide sequence ID" value="NZ_CP097263.1"/>
</dbReference>
<name>A0ABV6N6E7_9PSEU</name>
<gene>
    <name evidence="1" type="ORF">ACFFH7_42140</name>
</gene>
<reference evidence="1 2" key="1">
    <citation type="submission" date="2024-09" db="EMBL/GenBank/DDBJ databases">
        <authorList>
            <person name="Sun Q."/>
            <person name="Mori K."/>
        </authorList>
    </citation>
    <scope>NUCLEOTIDE SEQUENCE [LARGE SCALE GENOMIC DNA]</scope>
    <source>
        <strain evidence="1 2">TBRC 1432</strain>
    </source>
</reference>
<organism evidence="1 2">
    <name type="scientific">Kutzneria chonburiensis</name>
    <dbReference type="NCBI Taxonomy" id="1483604"/>
    <lineage>
        <taxon>Bacteria</taxon>
        <taxon>Bacillati</taxon>
        <taxon>Actinomycetota</taxon>
        <taxon>Actinomycetes</taxon>
        <taxon>Pseudonocardiales</taxon>
        <taxon>Pseudonocardiaceae</taxon>
        <taxon>Kutzneria</taxon>
    </lineage>
</organism>
<dbReference type="EMBL" id="JBHLUD010000015">
    <property type="protein sequence ID" value="MFC0548168.1"/>
    <property type="molecule type" value="Genomic_DNA"/>
</dbReference>
<sequence>MSLKSRIATTVFFLGAVFFAGTGTALADDIHWPPAHSTHTDDIHWP</sequence>
<dbReference type="Proteomes" id="UP001589810">
    <property type="component" value="Unassembled WGS sequence"/>
</dbReference>
<protein>
    <submittedName>
        <fullName evidence="1">Uncharacterized protein</fullName>
    </submittedName>
</protein>
<evidence type="ECO:0000313" key="2">
    <source>
        <dbReference type="Proteomes" id="UP001589810"/>
    </source>
</evidence>
<accession>A0ABV6N6E7</accession>
<evidence type="ECO:0000313" key="1">
    <source>
        <dbReference type="EMBL" id="MFC0548168.1"/>
    </source>
</evidence>
<proteinExistence type="predicted"/>